<evidence type="ECO:0000313" key="1">
    <source>
        <dbReference type="EMBL" id="SDO97083.1"/>
    </source>
</evidence>
<proteinExistence type="predicted"/>
<sequence>MDIENLNQPIAGEQFHFRVTGGTRPTHIEVYIDRLAIRVTDCPDPPCHEMVALPHGTIGAELLVIARDTLGNVEERSFTIGDADTSVAGLAGVEV</sequence>
<dbReference type="AlphaFoldDB" id="A0A1H0NWR8"/>
<dbReference type="RefSeq" id="WP_084309503.1">
    <property type="nucleotide sequence ID" value="NZ_FNIJ01000019.1"/>
</dbReference>
<keyword evidence="2" id="KW-1185">Reference proteome</keyword>
<accession>A0A1H0NWR8</accession>
<organism evidence="1 2">
    <name type="scientific">Pseudomonas jinjuensis</name>
    <dbReference type="NCBI Taxonomy" id="198616"/>
    <lineage>
        <taxon>Bacteria</taxon>
        <taxon>Pseudomonadati</taxon>
        <taxon>Pseudomonadota</taxon>
        <taxon>Gammaproteobacteria</taxon>
        <taxon>Pseudomonadales</taxon>
        <taxon>Pseudomonadaceae</taxon>
        <taxon>Pseudomonas</taxon>
    </lineage>
</organism>
<reference evidence="2" key="1">
    <citation type="submission" date="2016-10" db="EMBL/GenBank/DDBJ databases">
        <authorList>
            <person name="Varghese N."/>
            <person name="Submissions S."/>
        </authorList>
    </citation>
    <scope>NUCLEOTIDE SEQUENCE [LARGE SCALE GENOMIC DNA]</scope>
    <source>
        <strain evidence="2">JCM 21621</strain>
    </source>
</reference>
<gene>
    <name evidence="1" type="ORF">SAMN05216193_11913</name>
</gene>
<name>A0A1H0NWR8_9PSED</name>
<protein>
    <submittedName>
        <fullName evidence="1">Uncharacterized protein</fullName>
    </submittedName>
</protein>
<dbReference type="Proteomes" id="UP000242957">
    <property type="component" value="Unassembled WGS sequence"/>
</dbReference>
<evidence type="ECO:0000313" key="2">
    <source>
        <dbReference type="Proteomes" id="UP000242957"/>
    </source>
</evidence>
<dbReference type="EMBL" id="FNIJ01000019">
    <property type="protein sequence ID" value="SDO97083.1"/>
    <property type="molecule type" value="Genomic_DNA"/>
</dbReference>